<dbReference type="SUPFAM" id="SSF49764">
    <property type="entry name" value="HSP20-like chaperones"/>
    <property type="match status" value="1"/>
</dbReference>
<evidence type="ECO:0000313" key="4">
    <source>
        <dbReference type="EMBL" id="KTD56056.1"/>
    </source>
</evidence>
<accession>A0A0W0YGH3</accession>
<dbReference type="PANTHER" id="PTHR11527">
    <property type="entry name" value="HEAT-SHOCK PROTEIN 20 FAMILY MEMBER"/>
    <property type="match status" value="1"/>
</dbReference>
<dbReference type="STRING" id="28087.Lsai_2186"/>
<evidence type="ECO:0000256" key="1">
    <source>
        <dbReference type="PROSITE-ProRule" id="PRU00285"/>
    </source>
</evidence>
<sequence length="163" mass="18726">MSKIAKLKHIHPAEHPSSPFIRLHNEVDRLFGEFSDFFSPTRFRGLEQFEQLNLAPSMDVVEDKDHFSIQLEMPGMDEKDIHLSIADNVLTISGEKSISKKNKHKKYVSREISYGKYERSISLPSSVNVDEVKANFKKGMLWVQLPKKEEARSGARDIKIEQA</sequence>
<evidence type="ECO:0000313" key="5">
    <source>
        <dbReference type="Proteomes" id="UP000054621"/>
    </source>
</evidence>
<dbReference type="Proteomes" id="UP000054621">
    <property type="component" value="Unassembled WGS sequence"/>
</dbReference>
<dbReference type="PATRIC" id="fig|28087.4.peg.2356"/>
<dbReference type="Gene3D" id="2.60.40.790">
    <property type="match status" value="1"/>
</dbReference>
<name>A0A0W0YGH3_9GAMM</name>
<comment type="similarity">
    <text evidence="1 2">Belongs to the small heat shock protein (HSP20) family.</text>
</comment>
<dbReference type="OrthoDB" id="9792695at2"/>
<dbReference type="EMBL" id="LNYV01000034">
    <property type="protein sequence ID" value="KTD56056.1"/>
    <property type="molecule type" value="Genomic_DNA"/>
</dbReference>
<dbReference type="InterPro" id="IPR008978">
    <property type="entry name" value="HSP20-like_chaperone"/>
</dbReference>
<feature type="domain" description="SHSP" evidence="3">
    <location>
        <begin position="49"/>
        <end position="163"/>
    </location>
</feature>
<dbReference type="Pfam" id="PF00011">
    <property type="entry name" value="HSP20"/>
    <property type="match status" value="1"/>
</dbReference>
<gene>
    <name evidence="4" type="ORF">Lsai_2186</name>
</gene>
<dbReference type="PROSITE" id="PS01031">
    <property type="entry name" value="SHSP"/>
    <property type="match status" value="1"/>
</dbReference>
<protein>
    <submittedName>
        <fullName evidence="4">Small heat shock protein</fullName>
    </submittedName>
</protein>
<dbReference type="RefSeq" id="WP_027271805.1">
    <property type="nucleotide sequence ID" value="NZ_CAAAJE010000024.1"/>
</dbReference>
<keyword evidence="4" id="KW-0346">Stress response</keyword>
<dbReference type="CDD" id="cd06464">
    <property type="entry name" value="ACD_sHsps-like"/>
    <property type="match status" value="1"/>
</dbReference>
<dbReference type="AlphaFoldDB" id="A0A0W0YGH3"/>
<proteinExistence type="inferred from homology"/>
<dbReference type="eggNOG" id="COG0071">
    <property type="taxonomic scope" value="Bacteria"/>
</dbReference>
<organism evidence="4 5">
    <name type="scientific">Legionella sainthelensi</name>
    <dbReference type="NCBI Taxonomy" id="28087"/>
    <lineage>
        <taxon>Bacteria</taxon>
        <taxon>Pseudomonadati</taxon>
        <taxon>Pseudomonadota</taxon>
        <taxon>Gammaproteobacteria</taxon>
        <taxon>Legionellales</taxon>
        <taxon>Legionellaceae</taxon>
        <taxon>Legionella</taxon>
    </lineage>
</organism>
<evidence type="ECO:0000259" key="3">
    <source>
        <dbReference type="PROSITE" id="PS01031"/>
    </source>
</evidence>
<evidence type="ECO:0000256" key="2">
    <source>
        <dbReference type="RuleBase" id="RU003616"/>
    </source>
</evidence>
<dbReference type="InterPro" id="IPR031107">
    <property type="entry name" value="Small_HSP"/>
</dbReference>
<comment type="caution">
    <text evidence="4">The sequence shown here is derived from an EMBL/GenBank/DDBJ whole genome shotgun (WGS) entry which is preliminary data.</text>
</comment>
<reference evidence="4 5" key="1">
    <citation type="submission" date="2015-11" db="EMBL/GenBank/DDBJ databases">
        <title>Genomic analysis of 38 Legionella species identifies large and diverse effector repertoires.</title>
        <authorList>
            <person name="Burstein D."/>
            <person name="Amaro F."/>
            <person name="Zusman T."/>
            <person name="Lifshitz Z."/>
            <person name="Cohen O."/>
            <person name="Gilbert J.A."/>
            <person name="Pupko T."/>
            <person name="Shuman H.A."/>
            <person name="Segal G."/>
        </authorList>
    </citation>
    <scope>NUCLEOTIDE SEQUENCE [LARGE SCALE GENOMIC DNA]</scope>
    <source>
        <strain evidence="4 5">Mt.St.Helens-4</strain>
    </source>
</reference>
<dbReference type="InterPro" id="IPR002068">
    <property type="entry name" value="A-crystallin/Hsp20_dom"/>
</dbReference>